<dbReference type="RefSeq" id="WP_109367419.1">
    <property type="nucleotide sequence ID" value="NZ_OOFM01000004.1"/>
</dbReference>
<evidence type="ECO:0000256" key="5">
    <source>
        <dbReference type="ARBA" id="ARBA00022989"/>
    </source>
</evidence>
<dbReference type="PANTHER" id="PTHR34584">
    <property type="entry name" value="NA(+)/H(+) ANTIPORTER SUBUNIT E1"/>
    <property type="match status" value="1"/>
</dbReference>
<dbReference type="InterPro" id="IPR002758">
    <property type="entry name" value="Cation_antiport_E"/>
</dbReference>
<dbReference type="PANTHER" id="PTHR34584:SF1">
    <property type="entry name" value="NA(+)_H(+) ANTIPORTER SUBUNIT E1"/>
    <property type="match status" value="1"/>
</dbReference>
<evidence type="ECO:0000256" key="2">
    <source>
        <dbReference type="ARBA" id="ARBA00006228"/>
    </source>
</evidence>
<comment type="similarity">
    <text evidence="2">Belongs to the CPA3 antiporters (TC 2.A.63) subunit E family.</text>
</comment>
<evidence type="ECO:0000256" key="7">
    <source>
        <dbReference type="SAM" id="Phobius"/>
    </source>
</evidence>
<gene>
    <name evidence="8" type="ORF">OHAE_3444</name>
</gene>
<feature type="transmembrane region" description="Helical" evidence="7">
    <location>
        <begin position="58"/>
        <end position="82"/>
    </location>
</feature>
<reference evidence="9" key="1">
    <citation type="submission" date="2017-12" db="EMBL/GenBank/DDBJ databases">
        <authorList>
            <person name="Diaz M."/>
        </authorList>
    </citation>
    <scope>NUCLEOTIDE SEQUENCE [LARGE SCALE GENOMIC DNA]</scope>
    <source>
        <strain evidence="9">FI11154</strain>
    </source>
</reference>
<accession>A0A2P9HHC3</accession>
<proteinExistence type="inferred from homology"/>
<evidence type="ECO:0000256" key="3">
    <source>
        <dbReference type="ARBA" id="ARBA00022475"/>
    </source>
</evidence>
<name>A0A2P9HHC3_9HYPH</name>
<comment type="subcellular location">
    <subcellularLocation>
        <location evidence="1">Cell membrane</location>
        <topology evidence="1">Multi-pass membrane protein</topology>
    </subcellularLocation>
</comment>
<organism evidence="8 9">
    <name type="scientific">Ochrobactrum soli</name>
    <dbReference type="NCBI Taxonomy" id="2448455"/>
    <lineage>
        <taxon>Bacteria</taxon>
        <taxon>Pseudomonadati</taxon>
        <taxon>Pseudomonadota</taxon>
        <taxon>Alphaproteobacteria</taxon>
        <taxon>Hyphomicrobiales</taxon>
        <taxon>Brucellaceae</taxon>
        <taxon>Brucella/Ochrobactrum group</taxon>
        <taxon>Ochrobactrum</taxon>
    </lineage>
</organism>
<dbReference type="Pfam" id="PF01899">
    <property type="entry name" value="MNHE"/>
    <property type="match status" value="1"/>
</dbReference>
<dbReference type="EMBL" id="OOFM01000004">
    <property type="protein sequence ID" value="SPL63512.1"/>
    <property type="molecule type" value="Genomic_DNA"/>
</dbReference>
<dbReference type="GO" id="GO:0005886">
    <property type="term" value="C:plasma membrane"/>
    <property type="evidence" value="ECO:0007669"/>
    <property type="project" value="UniProtKB-SubCell"/>
</dbReference>
<dbReference type="GO" id="GO:0008324">
    <property type="term" value="F:monoatomic cation transmembrane transporter activity"/>
    <property type="evidence" value="ECO:0007669"/>
    <property type="project" value="InterPro"/>
</dbReference>
<evidence type="ECO:0000313" key="9">
    <source>
        <dbReference type="Proteomes" id="UP000246073"/>
    </source>
</evidence>
<evidence type="ECO:0000256" key="1">
    <source>
        <dbReference type="ARBA" id="ARBA00004651"/>
    </source>
</evidence>
<keyword evidence="6 7" id="KW-0472">Membrane</keyword>
<feature type="transmembrane region" description="Helical" evidence="7">
    <location>
        <begin position="27"/>
        <end position="46"/>
    </location>
</feature>
<sequence>MKKILPYPLMFAALVLFWLLLNGFTRAQLILGAIIALFACQIMTALQPQKNHLRSIPTMFRLFVTFSLDILQSNITVTRIILSNRKRRPGFVVIPLELENRTALAVLACVVTATPGTAWVDHHSARRELTIHVLDLEEAQVWRDLIKQKYEKPLIAIFGAADIVEKEKSA</sequence>
<keyword evidence="3" id="KW-1003">Cell membrane</keyword>
<dbReference type="NCBIfam" id="NF006520">
    <property type="entry name" value="PRK08965.1-4"/>
    <property type="match status" value="1"/>
</dbReference>
<keyword evidence="5 7" id="KW-1133">Transmembrane helix</keyword>
<dbReference type="AlphaFoldDB" id="A0A2P9HHC3"/>
<dbReference type="NCBIfam" id="NF009240">
    <property type="entry name" value="PRK12596.1"/>
    <property type="match status" value="1"/>
</dbReference>
<keyword evidence="4 7" id="KW-0812">Transmembrane</keyword>
<evidence type="ECO:0000313" key="8">
    <source>
        <dbReference type="EMBL" id="SPL63512.1"/>
    </source>
</evidence>
<evidence type="ECO:0000256" key="6">
    <source>
        <dbReference type="ARBA" id="ARBA00023136"/>
    </source>
</evidence>
<feature type="transmembrane region" description="Helical" evidence="7">
    <location>
        <begin position="5"/>
        <end position="21"/>
    </location>
</feature>
<protein>
    <submittedName>
        <fullName evidence="8">Na(+) H(+) antiporter subunit E</fullName>
    </submittedName>
</protein>
<evidence type="ECO:0000256" key="4">
    <source>
        <dbReference type="ARBA" id="ARBA00022692"/>
    </source>
</evidence>
<dbReference type="PIRSF" id="PIRSF019239">
    <property type="entry name" value="MrpE"/>
    <property type="match status" value="1"/>
</dbReference>
<dbReference type="Proteomes" id="UP000246073">
    <property type="component" value="Unassembled WGS sequence"/>
</dbReference>